<feature type="domain" description="PET" evidence="2">
    <location>
        <begin position="107"/>
        <end position="216"/>
    </location>
</feature>
<evidence type="ECO:0000313" key="4">
    <source>
        <dbReference type="Proteomes" id="UP001381693"/>
    </source>
</evidence>
<evidence type="ECO:0000259" key="2">
    <source>
        <dbReference type="PROSITE" id="PS51303"/>
    </source>
</evidence>
<dbReference type="GO" id="GO:0008270">
    <property type="term" value="F:zinc ion binding"/>
    <property type="evidence" value="ECO:0007669"/>
    <property type="project" value="InterPro"/>
</dbReference>
<sequence length="361" mass="40323">MNETSHNMSTETNSMQPNPYLFEIENRRKRKPRLAHELGAGVKCKKCGDKCPGFELHYWRKICMNCRCGKDDHEVDDDDNEDFGHIVIGRLFDRPARTEKEELEYCYGNSLDIVNEETGQAENVKFDWVPPNTEKSLASRYMELLPPEKRPVAGSEAAKVRRRQLEQQLPLYDVDAGTRCETLHPEELQNFQAYLERIRSQVAGQGTVQEIIGGLGPMTRQPLHSQSRLGMKTGQPFATNIDTNGNIGHYSYTLPDDNATSYGVQNQGNTQNNDVCVPESQTPQMNDYPQHGKSRLRQQFLEGMVGEPGNILRSKTTTGTTSSTPYGGYVSGGTALGTGHDKAVENLSTGLSDMKVQAMLS</sequence>
<evidence type="ECO:0000256" key="1">
    <source>
        <dbReference type="ARBA" id="ARBA00022737"/>
    </source>
</evidence>
<feature type="non-terminal residue" evidence="3">
    <location>
        <position position="361"/>
    </location>
</feature>
<dbReference type="InterPro" id="IPR047120">
    <property type="entry name" value="Pk/Esn/Tes"/>
</dbReference>
<dbReference type="Proteomes" id="UP001381693">
    <property type="component" value="Unassembled WGS sequence"/>
</dbReference>
<keyword evidence="4" id="KW-1185">Reference proteome</keyword>
<protein>
    <recommendedName>
        <fullName evidence="2">PET domain-containing protein</fullName>
    </recommendedName>
</protein>
<dbReference type="Pfam" id="PF06297">
    <property type="entry name" value="PET"/>
    <property type="match status" value="1"/>
</dbReference>
<comment type="caution">
    <text evidence="3">The sequence shown here is derived from an EMBL/GenBank/DDBJ whole genome shotgun (WGS) entry which is preliminary data.</text>
</comment>
<proteinExistence type="predicted"/>
<dbReference type="InterPro" id="IPR010442">
    <property type="entry name" value="PET_domain"/>
</dbReference>
<dbReference type="PANTHER" id="PTHR24211">
    <property type="entry name" value="LIM DOMAIN-CONTAINING PROTEIN"/>
    <property type="match status" value="1"/>
</dbReference>
<dbReference type="PROSITE" id="PS51303">
    <property type="entry name" value="PET"/>
    <property type="match status" value="1"/>
</dbReference>
<organism evidence="3 4">
    <name type="scientific">Halocaridina rubra</name>
    <name type="common">Hawaiian red shrimp</name>
    <dbReference type="NCBI Taxonomy" id="373956"/>
    <lineage>
        <taxon>Eukaryota</taxon>
        <taxon>Metazoa</taxon>
        <taxon>Ecdysozoa</taxon>
        <taxon>Arthropoda</taxon>
        <taxon>Crustacea</taxon>
        <taxon>Multicrustacea</taxon>
        <taxon>Malacostraca</taxon>
        <taxon>Eumalacostraca</taxon>
        <taxon>Eucarida</taxon>
        <taxon>Decapoda</taxon>
        <taxon>Pleocyemata</taxon>
        <taxon>Caridea</taxon>
        <taxon>Atyoidea</taxon>
        <taxon>Atyidae</taxon>
        <taxon>Halocaridina</taxon>
    </lineage>
</organism>
<dbReference type="PANTHER" id="PTHR24211:SF22">
    <property type="entry name" value="TESTIN"/>
    <property type="match status" value="1"/>
</dbReference>
<dbReference type="AlphaFoldDB" id="A0AAN9A0J3"/>
<name>A0AAN9A0J3_HALRR</name>
<reference evidence="3 4" key="1">
    <citation type="submission" date="2023-11" db="EMBL/GenBank/DDBJ databases">
        <title>Halocaridina rubra genome assembly.</title>
        <authorList>
            <person name="Smith C."/>
        </authorList>
    </citation>
    <scope>NUCLEOTIDE SEQUENCE [LARGE SCALE GENOMIC DNA]</scope>
    <source>
        <strain evidence="3">EP-1</strain>
        <tissue evidence="3">Whole</tissue>
    </source>
</reference>
<accession>A0AAN9A0J3</accession>
<dbReference type="EMBL" id="JAXCGZ010017687">
    <property type="protein sequence ID" value="KAK7067810.1"/>
    <property type="molecule type" value="Genomic_DNA"/>
</dbReference>
<gene>
    <name evidence="3" type="ORF">SK128_027977</name>
</gene>
<keyword evidence="1" id="KW-0677">Repeat</keyword>
<evidence type="ECO:0000313" key="3">
    <source>
        <dbReference type="EMBL" id="KAK7067810.1"/>
    </source>
</evidence>